<keyword evidence="4" id="KW-1185">Reference proteome</keyword>
<reference evidence="3 4" key="1">
    <citation type="submission" date="2017-12" db="EMBL/GenBank/DDBJ databases">
        <title>Sequencing the genomes of 1000 Actinobacteria strains.</title>
        <authorList>
            <person name="Klenk H.-P."/>
        </authorList>
    </citation>
    <scope>NUCLEOTIDE SEQUENCE [LARGE SCALE GENOMIC DNA]</scope>
    <source>
        <strain evidence="3 4">DSM 12806</strain>
    </source>
</reference>
<dbReference type="EMBL" id="PJNE01000001">
    <property type="protein sequence ID" value="PKW27093.1"/>
    <property type="molecule type" value="Genomic_DNA"/>
</dbReference>
<protein>
    <submittedName>
        <fullName evidence="3">VanZ like protein</fullName>
    </submittedName>
</protein>
<evidence type="ECO:0000256" key="1">
    <source>
        <dbReference type="SAM" id="Phobius"/>
    </source>
</evidence>
<dbReference type="RefSeq" id="WP_158239827.1">
    <property type="nucleotide sequence ID" value="NZ_PJNE01000001.1"/>
</dbReference>
<accession>A0A2N3YJR5</accession>
<proteinExistence type="predicted"/>
<feature type="transmembrane region" description="Helical" evidence="1">
    <location>
        <begin position="109"/>
        <end position="129"/>
    </location>
</feature>
<feature type="transmembrane region" description="Helical" evidence="1">
    <location>
        <begin position="83"/>
        <end position="103"/>
    </location>
</feature>
<feature type="domain" description="VanZ-like" evidence="2">
    <location>
        <begin position="57"/>
        <end position="127"/>
    </location>
</feature>
<evidence type="ECO:0000259" key="2">
    <source>
        <dbReference type="Pfam" id="PF04892"/>
    </source>
</evidence>
<dbReference type="Proteomes" id="UP000233781">
    <property type="component" value="Unassembled WGS sequence"/>
</dbReference>
<keyword evidence="1" id="KW-1133">Transmembrane helix</keyword>
<feature type="transmembrane region" description="Helical" evidence="1">
    <location>
        <begin position="54"/>
        <end position="76"/>
    </location>
</feature>
<evidence type="ECO:0000313" key="3">
    <source>
        <dbReference type="EMBL" id="PKW27093.1"/>
    </source>
</evidence>
<comment type="caution">
    <text evidence="3">The sequence shown here is derived from an EMBL/GenBank/DDBJ whole genome shotgun (WGS) entry which is preliminary data.</text>
</comment>
<dbReference type="InterPro" id="IPR006976">
    <property type="entry name" value="VanZ-like"/>
</dbReference>
<dbReference type="OrthoDB" id="9993864at2"/>
<dbReference type="Pfam" id="PF04892">
    <property type="entry name" value="VanZ"/>
    <property type="match status" value="1"/>
</dbReference>
<keyword evidence="1" id="KW-0472">Membrane</keyword>
<gene>
    <name evidence="3" type="ORF">ATL31_1928</name>
</gene>
<keyword evidence="1" id="KW-0812">Transmembrane</keyword>
<organism evidence="3 4">
    <name type="scientific">Phycicoccus duodecadis</name>
    <dbReference type="NCBI Taxonomy" id="173053"/>
    <lineage>
        <taxon>Bacteria</taxon>
        <taxon>Bacillati</taxon>
        <taxon>Actinomycetota</taxon>
        <taxon>Actinomycetes</taxon>
        <taxon>Micrococcales</taxon>
        <taxon>Intrasporangiaceae</taxon>
        <taxon>Phycicoccus</taxon>
    </lineage>
</organism>
<evidence type="ECO:0000313" key="4">
    <source>
        <dbReference type="Proteomes" id="UP000233781"/>
    </source>
</evidence>
<name>A0A2N3YJR5_9MICO</name>
<dbReference type="AlphaFoldDB" id="A0A2N3YJR5"/>
<sequence>MRLVRRLGLGAAVLLAPVLGALLLWPDGEAVRRVVLDVYLFFLDRGVPRSVTPEVYATGLNVLAFVPLGLLGVAGLRRRVLPTVLVLAGVSALVETAQLLPALHREASLLDVACNAAGALVGALLGSALRDDARVDQRTNEAGDVGADDRH</sequence>